<dbReference type="GeneID" id="68362539"/>
<name>A0AAC9W444_EUBLI</name>
<organism evidence="2 3">
    <name type="scientific">Eubacterium limosum</name>
    <dbReference type="NCBI Taxonomy" id="1736"/>
    <lineage>
        <taxon>Bacteria</taxon>
        <taxon>Bacillati</taxon>
        <taxon>Bacillota</taxon>
        <taxon>Clostridia</taxon>
        <taxon>Eubacteriales</taxon>
        <taxon>Eubacteriaceae</taxon>
        <taxon>Eubacterium</taxon>
    </lineage>
</organism>
<reference evidence="3" key="1">
    <citation type="journal article" date="2017" name="Sci. Rep.">
        <title>Determination of the Genome and Primary Transcriptome of Syngas Fermenting Eubacterium limosum ATCC 8486.</title>
        <authorList>
            <person name="Song Y."/>
            <person name="Shin J."/>
            <person name="Jeong Y."/>
            <person name="Jin S."/>
            <person name="Lee J.K."/>
            <person name="Kim D.R."/>
            <person name="Kim S.C."/>
            <person name="Cho S."/>
            <person name="Cho B.K."/>
        </authorList>
    </citation>
    <scope>NUCLEOTIDE SEQUENCE [LARGE SCALE GENOMIC DNA]</scope>
    <source>
        <strain evidence="3">ATCC 8486</strain>
    </source>
</reference>
<dbReference type="AlphaFoldDB" id="A0AAC9W444"/>
<feature type="signal peptide" evidence="1">
    <location>
        <begin position="1"/>
        <end position="26"/>
    </location>
</feature>
<keyword evidence="1" id="KW-0732">Signal</keyword>
<evidence type="ECO:0000256" key="1">
    <source>
        <dbReference type="SAM" id="SignalP"/>
    </source>
</evidence>
<dbReference type="Proteomes" id="UP000192391">
    <property type="component" value="Chromosome"/>
</dbReference>
<sequence>MKIRKTLTTLALACLLTATLAAPALAADPTIVSPATTAGSAVNAAVDNAYTVTIPEKVDFGKLTKDSTGDALIKDLTVSAAGVVIPADKNLNVTVKGDGTSEAFTIDTAAGGIIGYNVYNTVDTTGTGVTTGGTFKDFEAGKPSTTQTVNGKVKLKNAPVHSGDYTGTLTFTCTVAAPTP</sequence>
<gene>
    <name evidence="2" type="ORF">B2M23_13785</name>
</gene>
<evidence type="ECO:0000313" key="2">
    <source>
        <dbReference type="EMBL" id="ARD66538.1"/>
    </source>
</evidence>
<feature type="chain" id="PRO_5041960084" evidence="1">
    <location>
        <begin position="27"/>
        <end position="180"/>
    </location>
</feature>
<accession>A0AAC9W444</accession>
<dbReference type="EMBL" id="CP019962">
    <property type="protein sequence ID" value="ARD66538.1"/>
    <property type="molecule type" value="Genomic_DNA"/>
</dbReference>
<evidence type="ECO:0000313" key="3">
    <source>
        <dbReference type="Proteomes" id="UP000192391"/>
    </source>
</evidence>
<proteinExistence type="predicted"/>
<dbReference type="RefSeq" id="WP_013379554.1">
    <property type="nucleotide sequence ID" value="NZ_CP019962.1"/>
</dbReference>
<protein>
    <submittedName>
        <fullName evidence="2">Uncharacterized protein</fullName>
    </submittedName>
</protein>
<dbReference type="KEGG" id="elim:B2M23_13785"/>